<dbReference type="STRING" id="98765.A0A2R6RQB8"/>
<gene>
    <name evidence="2" type="ORF">PHLCEN_2v2000</name>
</gene>
<keyword evidence="3" id="KW-1185">Reference proteome</keyword>
<evidence type="ECO:0000313" key="3">
    <source>
        <dbReference type="Proteomes" id="UP000186601"/>
    </source>
</evidence>
<evidence type="ECO:0000313" key="2">
    <source>
        <dbReference type="EMBL" id="PSS32231.1"/>
    </source>
</evidence>
<dbReference type="Proteomes" id="UP000186601">
    <property type="component" value="Unassembled WGS sequence"/>
</dbReference>
<protein>
    <submittedName>
        <fullName evidence="2">Uncharacterized protein</fullName>
    </submittedName>
</protein>
<sequence>MEMIPIRSDVPSKASRAVSKMKVKSFTPSASEETLKRKLYEWRDRTAQSQYGDFEYYGADMFMHISVVERIVDLAHVYEVNSVTQLTEQTQWCNSYEFGQEIVELVQKYCPKPLPKPLFTSVPQESQLRNLSAIAVLPATSAPLRLTRAPPRCGSCHQVGHKKNSPKCPNKGCASEPTCQSRWPAEVEQDSENIPPT</sequence>
<reference evidence="2 3" key="1">
    <citation type="submission" date="2018-02" db="EMBL/GenBank/DDBJ databases">
        <title>Genome sequence of the basidiomycete white-rot fungus Phlebia centrifuga.</title>
        <authorList>
            <person name="Granchi Z."/>
            <person name="Peng M."/>
            <person name="de Vries R.P."/>
            <person name="Hilden K."/>
            <person name="Makela M.R."/>
            <person name="Grigoriev I."/>
            <person name="Riley R."/>
        </authorList>
    </citation>
    <scope>NUCLEOTIDE SEQUENCE [LARGE SCALE GENOMIC DNA]</scope>
    <source>
        <strain evidence="2 3">FBCC195</strain>
    </source>
</reference>
<proteinExistence type="predicted"/>
<organism evidence="2 3">
    <name type="scientific">Hermanssonia centrifuga</name>
    <dbReference type="NCBI Taxonomy" id="98765"/>
    <lineage>
        <taxon>Eukaryota</taxon>
        <taxon>Fungi</taxon>
        <taxon>Dikarya</taxon>
        <taxon>Basidiomycota</taxon>
        <taxon>Agaricomycotina</taxon>
        <taxon>Agaricomycetes</taxon>
        <taxon>Polyporales</taxon>
        <taxon>Meruliaceae</taxon>
        <taxon>Hermanssonia</taxon>
    </lineage>
</organism>
<feature type="region of interest" description="Disordered" evidence="1">
    <location>
        <begin position="159"/>
        <end position="197"/>
    </location>
</feature>
<accession>A0A2R6RQB8</accession>
<dbReference type="EMBL" id="MLYV02000179">
    <property type="protein sequence ID" value="PSS32231.1"/>
    <property type="molecule type" value="Genomic_DNA"/>
</dbReference>
<name>A0A2R6RQB8_9APHY</name>
<dbReference type="OrthoDB" id="2801919at2759"/>
<dbReference type="AlphaFoldDB" id="A0A2R6RQB8"/>
<comment type="caution">
    <text evidence="2">The sequence shown here is derived from an EMBL/GenBank/DDBJ whole genome shotgun (WGS) entry which is preliminary data.</text>
</comment>
<evidence type="ECO:0000256" key="1">
    <source>
        <dbReference type="SAM" id="MobiDB-lite"/>
    </source>
</evidence>